<comment type="caution">
    <text evidence="16">The sequence shown here is derived from an EMBL/GenBank/DDBJ whole genome shotgun (WGS) entry which is preliminary data.</text>
</comment>
<dbReference type="PANTHER" id="PTHR11458:SF0">
    <property type="entry name" value="DELTA-AMINOLEVULINIC ACID DEHYDRATASE"/>
    <property type="match status" value="1"/>
</dbReference>
<comment type="function">
    <text evidence="9">Catalyzes an early step in the biosynthesis of tetrapyrroles. Binds two molecules of 5-aminolevulinate per subunit, each at a distinct site, and catalyzes their condensation to form porphobilinogen.</text>
</comment>
<dbReference type="EC" id="4.2.1.24" evidence="4 14"/>
<evidence type="ECO:0000256" key="9">
    <source>
        <dbReference type="ARBA" id="ARBA00025628"/>
    </source>
</evidence>
<evidence type="ECO:0000256" key="2">
    <source>
        <dbReference type="ARBA" id="ARBA00008055"/>
    </source>
</evidence>
<feature type="binding site" evidence="12">
    <location>
        <position position="276"/>
    </location>
    <ligand>
        <name>5-aminolevulinate</name>
        <dbReference type="ChEBI" id="CHEBI:356416"/>
        <label>2</label>
    </ligand>
</feature>
<dbReference type="AlphaFoldDB" id="A0A848KYU7"/>
<dbReference type="PIRSF" id="PIRSF001415">
    <property type="entry name" value="Porphbilin_synth"/>
    <property type="match status" value="1"/>
</dbReference>
<dbReference type="PANTHER" id="PTHR11458">
    <property type="entry name" value="DELTA-AMINOLEVULINIC ACID DEHYDRATASE"/>
    <property type="match status" value="1"/>
</dbReference>
<dbReference type="EMBL" id="JABBNB010000028">
    <property type="protein sequence ID" value="NMO03904.1"/>
    <property type="molecule type" value="Genomic_DNA"/>
</dbReference>
<dbReference type="GO" id="GO:0005829">
    <property type="term" value="C:cytosol"/>
    <property type="evidence" value="ECO:0007669"/>
    <property type="project" value="TreeGrafter"/>
</dbReference>
<proteinExistence type="inferred from homology"/>
<organism evidence="16 17">
    <name type="scientific">Gordonia asplenii</name>
    <dbReference type="NCBI Taxonomy" id="2725283"/>
    <lineage>
        <taxon>Bacteria</taxon>
        <taxon>Bacillati</taxon>
        <taxon>Actinomycetota</taxon>
        <taxon>Actinomycetes</taxon>
        <taxon>Mycobacteriales</taxon>
        <taxon>Gordoniaceae</taxon>
        <taxon>Gordonia</taxon>
    </lineage>
</organism>
<dbReference type="Proteomes" id="UP000550729">
    <property type="component" value="Unassembled WGS sequence"/>
</dbReference>
<evidence type="ECO:0000256" key="4">
    <source>
        <dbReference type="ARBA" id="ARBA00012053"/>
    </source>
</evidence>
<feature type="binding site" evidence="13">
    <location>
        <position position="235"/>
    </location>
    <ligand>
        <name>Mg(2+)</name>
        <dbReference type="ChEBI" id="CHEBI:18420"/>
    </ligand>
</feature>
<evidence type="ECO:0000256" key="15">
    <source>
        <dbReference type="RuleBase" id="RU004161"/>
    </source>
</evidence>
<keyword evidence="17" id="KW-1185">Reference proteome</keyword>
<evidence type="ECO:0000256" key="8">
    <source>
        <dbReference type="ARBA" id="ARBA00023244"/>
    </source>
</evidence>
<name>A0A848KYU7_9ACTN</name>
<gene>
    <name evidence="16" type="primary">hemB</name>
    <name evidence="16" type="ORF">HH308_22070</name>
</gene>
<keyword evidence="13" id="KW-0460">Magnesium</keyword>
<evidence type="ECO:0000256" key="5">
    <source>
        <dbReference type="ARBA" id="ARBA00020771"/>
    </source>
</evidence>
<keyword evidence="13" id="KW-0479">Metal-binding</keyword>
<sequence>MAPVIRPRRLRSTAAVRRLVAETRLAPSELVLPMFVADGLDEPREISSMPGVVQHTEDSLRRAAAAAVEAGVGGLMLFGVPSPDAKDATGSQADAADGVLNRALSLLRNDLGERTVLMADTCLDEFTDHGHCGVLDARGRVDNDATLDRYVAMSLAQARAGAHMLGPSGMMDGQVGVIRAALDAEGFTDTAILAYTAKYASAFYGPFREAVGSSLQGDRRTYQQDSANRTEALRELSLDLAEGADIVMVKPAMSYLDIVRDVAEIADVPVAAYQISGEYSMITAAAERGWIDRDAAILESLTSIRRAGASIILTYWATEVAGWLSSPAAG</sequence>
<dbReference type="SUPFAM" id="SSF51569">
    <property type="entry name" value="Aldolase"/>
    <property type="match status" value="1"/>
</dbReference>
<evidence type="ECO:0000313" key="16">
    <source>
        <dbReference type="EMBL" id="NMO03904.1"/>
    </source>
</evidence>
<evidence type="ECO:0000256" key="11">
    <source>
        <dbReference type="PIRSR" id="PIRSR001415-1"/>
    </source>
</evidence>
<keyword evidence="7 14" id="KW-0456">Lyase</keyword>
<feature type="binding site" evidence="12">
    <location>
        <position position="219"/>
    </location>
    <ligand>
        <name>5-aminolevulinate</name>
        <dbReference type="ChEBI" id="CHEBI:356416"/>
        <label>1</label>
    </ligand>
</feature>
<protein>
    <recommendedName>
        <fullName evidence="5 14">Delta-aminolevulinic acid dehydratase</fullName>
        <ecNumber evidence="4 14">4.2.1.24</ecNumber>
    </recommendedName>
</protein>
<evidence type="ECO:0000256" key="12">
    <source>
        <dbReference type="PIRSR" id="PIRSR001415-2"/>
    </source>
</evidence>
<dbReference type="CDD" id="cd00384">
    <property type="entry name" value="ALAD_PBGS"/>
    <property type="match status" value="1"/>
</dbReference>
<feature type="active site" description="Schiff-base intermediate with substrate" evidence="11">
    <location>
        <position position="250"/>
    </location>
</feature>
<keyword evidence="8 14" id="KW-0627">Porphyrin biosynthesis</keyword>
<comment type="pathway">
    <text evidence="1">Porphyrin-containing compound metabolism; protoporphyrin-IX biosynthesis; coproporphyrinogen-III from 5-aminolevulinate: step 1/4.</text>
</comment>
<dbReference type="RefSeq" id="WP_170196406.1">
    <property type="nucleotide sequence ID" value="NZ_JABBNB010000028.1"/>
</dbReference>
<dbReference type="FunFam" id="3.20.20.70:FF:000019">
    <property type="entry name" value="Delta-aminolevulinic acid dehydratase"/>
    <property type="match status" value="1"/>
</dbReference>
<dbReference type="NCBIfam" id="NF006762">
    <property type="entry name" value="PRK09283.1"/>
    <property type="match status" value="1"/>
</dbReference>
<comment type="subunit">
    <text evidence="3 14">Homooctamer.</text>
</comment>
<dbReference type="PRINTS" id="PR00144">
    <property type="entry name" value="DALDHYDRTASE"/>
</dbReference>
<comment type="similarity">
    <text evidence="2 15">Belongs to the ALAD family.</text>
</comment>
<evidence type="ECO:0000256" key="10">
    <source>
        <dbReference type="ARBA" id="ARBA00047651"/>
    </source>
</evidence>
<evidence type="ECO:0000256" key="13">
    <source>
        <dbReference type="PIRSR" id="PIRSR001415-5"/>
    </source>
</evidence>
<feature type="binding site" evidence="12">
    <location>
        <position position="315"/>
    </location>
    <ligand>
        <name>5-aminolevulinate</name>
        <dbReference type="ChEBI" id="CHEBI:356416"/>
        <label>2</label>
    </ligand>
</feature>
<dbReference type="GO" id="GO:0004655">
    <property type="term" value="F:porphobilinogen synthase activity"/>
    <property type="evidence" value="ECO:0007669"/>
    <property type="project" value="UniProtKB-EC"/>
</dbReference>
<dbReference type="InterPro" id="IPR001731">
    <property type="entry name" value="ALAD"/>
</dbReference>
<evidence type="ECO:0000313" key="17">
    <source>
        <dbReference type="Proteomes" id="UP000550729"/>
    </source>
</evidence>
<dbReference type="GO" id="GO:0008270">
    <property type="term" value="F:zinc ion binding"/>
    <property type="evidence" value="ECO:0007669"/>
    <property type="project" value="TreeGrafter"/>
</dbReference>
<dbReference type="GO" id="GO:0006782">
    <property type="term" value="P:protoporphyrinogen IX biosynthetic process"/>
    <property type="evidence" value="ECO:0007669"/>
    <property type="project" value="UniProtKB-UniPathway"/>
</dbReference>
<keyword evidence="6" id="KW-0350">Heme biosynthesis</keyword>
<reference evidence="16 17" key="1">
    <citation type="submission" date="2020-04" db="EMBL/GenBank/DDBJ databases">
        <title>Gordonia sp. nov. TBRC 11910.</title>
        <authorList>
            <person name="Suriyachadkun C."/>
        </authorList>
    </citation>
    <scope>NUCLEOTIDE SEQUENCE [LARGE SCALE GENOMIC DNA]</scope>
    <source>
        <strain evidence="16 17">TBRC 11910</strain>
    </source>
</reference>
<dbReference type="SMART" id="SM01004">
    <property type="entry name" value="ALAD"/>
    <property type="match status" value="1"/>
</dbReference>
<dbReference type="InterPro" id="IPR030656">
    <property type="entry name" value="ALAD_AS"/>
</dbReference>
<dbReference type="Pfam" id="PF00490">
    <property type="entry name" value="ALAD"/>
    <property type="match status" value="1"/>
</dbReference>
<evidence type="ECO:0000256" key="3">
    <source>
        <dbReference type="ARBA" id="ARBA00011823"/>
    </source>
</evidence>
<dbReference type="PROSITE" id="PS00169">
    <property type="entry name" value="D_ALA_DEHYDRATASE"/>
    <property type="match status" value="1"/>
</dbReference>
<evidence type="ECO:0000256" key="7">
    <source>
        <dbReference type="ARBA" id="ARBA00023239"/>
    </source>
</evidence>
<dbReference type="InterPro" id="IPR013785">
    <property type="entry name" value="Aldolase_TIM"/>
</dbReference>
<dbReference type="UniPathway" id="UPA00251">
    <property type="reaction ID" value="UER00318"/>
</dbReference>
<feature type="active site" description="Schiff-base intermediate with substrate" evidence="11">
    <location>
        <position position="198"/>
    </location>
</feature>
<evidence type="ECO:0000256" key="6">
    <source>
        <dbReference type="ARBA" id="ARBA00023133"/>
    </source>
</evidence>
<evidence type="ECO:0000256" key="14">
    <source>
        <dbReference type="RuleBase" id="RU000515"/>
    </source>
</evidence>
<dbReference type="Gene3D" id="3.20.20.70">
    <property type="entry name" value="Aldolase class I"/>
    <property type="match status" value="1"/>
</dbReference>
<feature type="binding site" evidence="12">
    <location>
        <position position="208"/>
    </location>
    <ligand>
        <name>5-aminolevulinate</name>
        <dbReference type="ChEBI" id="CHEBI:356416"/>
        <label>1</label>
    </ligand>
</feature>
<evidence type="ECO:0000256" key="1">
    <source>
        <dbReference type="ARBA" id="ARBA00004694"/>
    </source>
</evidence>
<accession>A0A848KYU7</accession>
<comment type="catalytic activity">
    <reaction evidence="10 14">
        <text>2 5-aminolevulinate = porphobilinogen + 2 H2O + H(+)</text>
        <dbReference type="Rhea" id="RHEA:24064"/>
        <dbReference type="ChEBI" id="CHEBI:15377"/>
        <dbReference type="ChEBI" id="CHEBI:15378"/>
        <dbReference type="ChEBI" id="CHEBI:58126"/>
        <dbReference type="ChEBI" id="CHEBI:356416"/>
        <dbReference type="EC" id="4.2.1.24"/>
    </reaction>
</comment>